<dbReference type="PANTHER" id="PTHR14950:SF54">
    <property type="entry name" value="RNASE II-LIKE 1"/>
    <property type="match status" value="1"/>
</dbReference>
<gene>
    <name evidence="10" type="ORF">ORAREDHAP_LOCUS22316</name>
</gene>
<dbReference type="InterPro" id="IPR000999">
    <property type="entry name" value="RNase_III_dom"/>
</dbReference>
<keyword evidence="11" id="KW-1185">Reference proteome</keyword>
<dbReference type="GO" id="GO:0003723">
    <property type="term" value="F:RNA binding"/>
    <property type="evidence" value="ECO:0007669"/>
    <property type="project" value="UniProtKB-KW"/>
</dbReference>
<dbReference type="SMART" id="SM00358">
    <property type="entry name" value="DSRM"/>
    <property type="match status" value="1"/>
</dbReference>
<dbReference type="SMART" id="SM00535">
    <property type="entry name" value="RIBOc"/>
    <property type="match status" value="1"/>
</dbReference>
<dbReference type="GO" id="GO:0030422">
    <property type="term" value="P:siRNA processing"/>
    <property type="evidence" value="ECO:0007669"/>
    <property type="project" value="TreeGrafter"/>
</dbReference>
<evidence type="ECO:0000259" key="9">
    <source>
        <dbReference type="PROSITE" id="PS50142"/>
    </source>
</evidence>
<comment type="cofactor">
    <cofactor evidence="2">
        <name>Mg(2+)</name>
        <dbReference type="ChEBI" id="CHEBI:18420"/>
    </cofactor>
</comment>
<proteinExistence type="predicted"/>
<accession>A0A6J5WSH7</accession>
<keyword evidence="7" id="KW-0460">Magnesium</keyword>
<comment type="cofactor">
    <cofactor evidence="1">
        <name>Mn(2+)</name>
        <dbReference type="ChEBI" id="CHEBI:29035"/>
    </cofactor>
</comment>
<dbReference type="PROSITE" id="PS50142">
    <property type="entry name" value="RNASE_3_2"/>
    <property type="match status" value="1"/>
</dbReference>
<evidence type="ECO:0000313" key="11">
    <source>
        <dbReference type="Proteomes" id="UP000507245"/>
    </source>
</evidence>
<dbReference type="CDD" id="cd00593">
    <property type="entry name" value="RIBOc"/>
    <property type="match status" value="1"/>
</dbReference>
<keyword evidence="3" id="KW-0540">Nuclease</keyword>
<feature type="domain" description="RNase III" evidence="9">
    <location>
        <begin position="36"/>
        <end position="180"/>
    </location>
</feature>
<dbReference type="Gene3D" id="1.10.1520.10">
    <property type="entry name" value="Ribonuclease III domain"/>
    <property type="match status" value="1"/>
</dbReference>
<name>A0A6J5WSH7_PRUAR</name>
<dbReference type="GO" id="GO:0004525">
    <property type="term" value="F:ribonuclease III activity"/>
    <property type="evidence" value="ECO:0007669"/>
    <property type="project" value="InterPro"/>
</dbReference>
<evidence type="ECO:0000256" key="2">
    <source>
        <dbReference type="ARBA" id="ARBA00001946"/>
    </source>
</evidence>
<evidence type="ECO:0000256" key="5">
    <source>
        <dbReference type="ARBA" id="ARBA00022759"/>
    </source>
</evidence>
<dbReference type="GO" id="GO:0005737">
    <property type="term" value="C:cytoplasm"/>
    <property type="evidence" value="ECO:0007669"/>
    <property type="project" value="TreeGrafter"/>
</dbReference>
<evidence type="ECO:0000256" key="4">
    <source>
        <dbReference type="ARBA" id="ARBA00022723"/>
    </source>
</evidence>
<evidence type="ECO:0000256" key="8">
    <source>
        <dbReference type="ARBA" id="ARBA00022884"/>
    </source>
</evidence>
<dbReference type="InterPro" id="IPR014720">
    <property type="entry name" value="dsRBD_dom"/>
</dbReference>
<dbReference type="SUPFAM" id="SSF54768">
    <property type="entry name" value="dsRNA-binding domain-like"/>
    <property type="match status" value="1"/>
</dbReference>
<keyword evidence="8" id="KW-0694">RNA-binding</keyword>
<sequence length="315" mass="36099">MGAQAEEYQTLLMNEVLSSEAEKSTTLTDEEAQPNLEEVEKIIGYSFNNKVLLKEAFTHSSFLSTERSASSYERLEYVGDAVLNLLFSREQYNLYPDLPPGRLTRLRAANVDTEKLARVAIKHGLHRYLRHKKPLLEEQIREFTRAISHYPLHSNGLIDAPKNLADIVESTIGAVFMDCNSIDTVWEAFKDLLEPIINPATIKTHPVTQLYEICQKNNLKLRFVDLWEESHTVEVFINNEIVGRGSYSLKKEVAQNRAAKDALDNIWKVLGEEKENAQDQDQDQDQEANCQSEELPEMKILMCSLQLSWNRLDLD</sequence>
<dbReference type="Pfam" id="PF00636">
    <property type="entry name" value="Ribonuclease_3"/>
    <property type="match status" value="1"/>
</dbReference>
<dbReference type="GO" id="GO:0005634">
    <property type="term" value="C:nucleus"/>
    <property type="evidence" value="ECO:0007669"/>
    <property type="project" value="TreeGrafter"/>
</dbReference>
<dbReference type="OrthoDB" id="416741at2759"/>
<protein>
    <recommendedName>
        <fullName evidence="9">RNase III domain-containing protein</fullName>
    </recommendedName>
</protein>
<evidence type="ECO:0000256" key="1">
    <source>
        <dbReference type="ARBA" id="ARBA00001936"/>
    </source>
</evidence>
<dbReference type="PANTHER" id="PTHR14950">
    <property type="entry name" value="DICER-RELATED"/>
    <property type="match status" value="1"/>
</dbReference>
<evidence type="ECO:0000256" key="6">
    <source>
        <dbReference type="ARBA" id="ARBA00022801"/>
    </source>
</evidence>
<evidence type="ECO:0000256" key="7">
    <source>
        <dbReference type="ARBA" id="ARBA00022842"/>
    </source>
</evidence>
<evidence type="ECO:0000313" key="10">
    <source>
        <dbReference type="EMBL" id="CAB4304630.1"/>
    </source>
</evidence>
<keyword evidence="4" id="KW-0479">Metal-binding</keyword>
<dbReference type="Proteomes" id="UP000507245">
    <property type="component" value="Unassembled WGS sequence"/>
</dbReference>
<dbReference type="EMBL" id="CAEKKB010000003">
    <property type="protein sequence ID" value="CAB4304630.1"/>
    <property type="molecule type" value="Genomic_DNA"/>
</dbReference>
<dbReference type="SUPFAM" id="SSF69065">
    <property type="entry name" value="RNase III domain-like"/>
    <property type="match status" value="1"/>
</dbReference>
<dbReference type="AlphaFoldDB" id="A0A6J5WSH7"/>
<keyword evidence="6" id="KW-0378">Hydrolase</keyword>
<evidence type="ECO:0000256" key="3">
    <source>
        <dbReference type="ARBA" id="ARBA00022722"/>
    </source>
</evidence>
<organism evidence="10 11">
    <name type="scientific">Prunus armeniaca</name>
    <name type="common">Apricot</name>
    <name type="synonym">Armeniaca vulgaris</name>
    <dbReference type="NCBI Taxonomy" id="36596"/>
    <lineage>
        <taxon>Eukaryota</taxon>
        <taxon>Viridiplantae</taxon>
        <taxon>Streptophyta</taxon>
        <taxon>Embryophyta</taxon>
        <taxon>Tracheophyta</taxon>
        <taxon>Spermatophyta</taxon>
        <taxon>Magnoliopsida</taxon>
        <taxon>eudicotyledons</taxon>
        <taxon>Gunneridae</taxon>
        <taxon>Pentapetalae</taxon>
        <taxon>rosids</taxon>
        <taxon>fabids</taxon>
        <taxon>Rosales</taxon>
        <taxon>Rosaceae</taxon>
        <taxon>Amygdaloideae</taxon>
        <taxon>Amygdaleae</taxon>
        <taxon>Prunus</taxon>
    </lineage>
</organism>
<dbReference type="FunFam" id="1.10.1520.10:FF:000004">
    <property type="entry name" value="Endoribonuclease dicer-like 1"/>
    <property type="match status" value="1"/>
</dbReference>
<reference evidence="11" key="1">
    <citation type="journal article" date="2020" name="Genome Biol.">
        <title>Gamete binning: chromosome-level and haplotype-resolved genome assembly enabled by high-throughput single-cell sequencing of gamete genomes.</title>
        <authorList>
            <person name="Campoy J.A."/>
            <person name="Sun H."/>
            <person name="Goel M."/>
            <person name="Jiao W.-B."/>
            <person name="Folz-Donahue K."/>
            <person name="Wang N."/>
            <person name="Rubio M."/>
            <person name="Liu C."/>
            <person name="Kukat C."/>
            <person name="Ruiz D."/>
            <person name="Huettel B."/>
            <person name="Schneeberger K."/>
        </authorList>
    </citation>
    <scope>NUCLEOTIDE SEQUENCE [LARGE SCALE GENOMIC DNA]</scope>
    <source>
        <strain evidence="11">cv. Rojo Pasion</strain>
    </source>
</reference>
<dbReference type="Gene3D" id="3.30.160.20">
    <property type="match status" value="1"/>
</dbReference>
<dbReference type="GO" id="GO:0046872">
    <property type="term" value="F:metal ion binding"/>
    <property type="evidence" value="ECO:0007669"/>
    <property type="project" value="UniProtKB-KW"/>
</dbReference>
<dbReference type="InterPro" id="IPR036389">
    <property type="entry name" value="RNase_III_sf"/>
</dbReference>
<dbReference type="PROSITE" id="PS00517">
    <property type="entry name" value="RNASE_3_1"/>
    <property type="match status" value="1"/>
</dbReference>
<dbReference type="Pfam" id="PF00035">
    <property type="entry name" value="dsrm"/>
    <property type="match status" value="1"/>
</dbReference>
<keyword evidence="5" id="KW-0255">Endonuclease</keyword>